<dbReference type="RefSeq" id="WP_261893949.1">
    <property type="nucleotide sequence ID" value="NZ_AP024895.1"/>
</dbReference>
<evidence type="ECO:0000313" key="3">
    <source>
        <dbReference type="Proteomes" id="UP001304071"/>
    </source>
</evidence>
<evidence type="ECO:0000256" key="1">
    <source>
        <dbReference type="SAM" id="MobiDB-lite"/>
    </source>
</evidence>
<organism evidence="2 3">
    <name type="scientific">Vibrio porteresiae DSM 19223</name>
    <dbReference type="NCBI Taxonomy" id="1123496"/>
    <lineage>
        <taxon>Bacteria</taxon>
        <taxon>Pseudomonadati</taxon>
        <taxon>Pseudomonadota</taxon>
        <taxon>Gammaproteobacteria</taxon>
        <taxon>Vibrionales</taxon>
        <taxon>Vibrionaceae</taxon>
        <taxon>Vibrio</taxon>
    </lineage>
</organism>
<dbReference type="Proteomes" id="UP001304071">
    <property type="component" value="Chromosome 1"/>
</dbReference>
<feature type="region of interest" description="Disordered" evidence="1">
    <location>
        <begin position="26"/>
        <end position="49"/>
    </location>
</feature>
<dbReference type="EMBL" id="CP138203">
    <property type="protein sequence ID" value="WPC73944.1"/>
    <property type="molecule type" value="Genomic_DNA"/>
</dbReference>
<proteinExistence type="predicted"/>
<protein>
    <submittedName>
        <fullName evidence="2">Uncharacterized protein</fullName>
    </submittedName>
</protein>
<gene>
    <name evidence="2" type="ORF">R8Z52_01255</name>
</gene>
<name>A0ABZ0QBV3_9VIBR</name>
<keyword evidence="3" id="KW-1185">Reference proteome</keyword>
<reference evidence="2 3" key="1">
    <citation type="submission" date="2023-11" db="EMBL/GenBank/DDBJ databases">
        <title>Plant-associative lifestyle of Vibrio porteresiae and its evolutionary dynamics.</title>
        <authorList>
            <person name="Rameshkumar N."/>
            <person name="Kirti K."/>
        </authorList>
    </citation>
    <scope>NUCLEOTIDE SEQUENCE [LARGE SCALE GENOMIC DNA]</scope>
    <source>
        <strain evidence="2 3">MSSRF30</strain>
    </source>
</reference>
<sequence length="49" mass="5549">MSKSKFYPSYQEACEAARKLKIKTAKEYKNLSGKTDRDTNDSTSPKSSE</sequence>
<evidence type="ECO:0000313" key="2">
    <source>
        <dbReference type="EMBL" id="WPC73944.1"/>
    </source>
</evidence>
<feature type="compositionally biased region" description="Basic and acidic residues" evidence="1">
    <location>
        <begin position="26"/>
        <end position="40"/>
    </location>
</feature>
<accession>A0ABZ0QBV3</accession>